<evidence type="ECO:0000313" key="2">
    <source>
        <dbReference type="Proteomes" id="UP000269221"/>
    </source>
</evidence>
<protein>
    <submittedName>
        <fullName evidence="1">Uncharacterized protein</fullName>
    </submittedName>
</protein>
<comment type="caution">
    <text evidence="1">The sequence shown here is derived from an EMBL/GenBank/DDBJ whole genome shotgun (WGS) entry which is preliminary data.</text>
</comment>
<proteinExistence type="predicted"/>
<organism evidence="1 2">
    <name type="scientific">Hirundo rustica rustica</name>
    <dbReference type="NCBI Taxonomy" id="333673"/>
    <lineage>
        <taxon>Eukaryota</taxon>
        <taxon>Metazoa</taxon>
        <taxon>Chordata</taxon>
        <taxon>Craniata</taxon>
        <taxon>Vertebrata</taxon>
        <taxon>Euteleostomi</taxon>
        <taxon>Archelosauria</taxon>
        <taxon>Archosauria</taxon>
        <taxon>Dinosauria</taxon>
        <taxon>Saurischia</taxon>
        <taxon>Theropoda</taxon>
        <taxon>Coelurosauria</taxon>
        <taxon>Aves</taxon>
        <taxon>Neognathae</taxon>
        <taxon>Neoaves</taxon>
        <taxon>Telluraves</taxon>
        <taxon>Australaves</taxon>
        <taxon>Passeriformes</taxon>
        <taxon>Sylvioidea</taxon>
        <taxon>Hirundinidae</taxon>
        <taxon>Hirundo</taxon>
    </lineage>
</organism>
<gene>
    <name evidence="1" type="ORF">DUI87_28015</name>
</gene>
<dbReference type="Proteomes" id="UP000269221">
    <property type="component" value="Unassembled WGS sequence"/>
</dbReference>
<sequence length="137" mass="14757">MDPASKPGKQRWGIHLNLGGIRLNPGGIHLNPGGIHLNLGGIRLNPGGIRLNPGGIHLNLGGIHLNPGGIRLNPGGIQLPVLWNPAHTWRALPALCHVPKLVYPKYIPELGRVRVLSLVWCWTWGLQVGTSAELMSV</sequence>
<name>A0A3M0J399_HIRRU</name>
<dbReference type="EMBL" id="QRBI01000184">
    <property type="protein sequence ID" value="RMB95901.1"/>
    <property type="molecule type" value="Genomic_DNA"/>
</dbReference>
<accession>A0A3M0J399</accession>
<reference evidence="1 2" key="1">
    <citation type="submission" date="2018-07" db="EMBL/GenBank/DDBJ databases">
        <title>A high quality draft genome assembly of the barn swallow (H. rustica rustica).</title>
        <authorList>
            <person name="Formenti G."/>
            <person name="Chiara M."/>
            <person name="Poveda L."/>
            <person name="Francoijs K.-J."/>
            <person name="Bonisoli-Alquati A."/>
            <person name="Canova L."/>
            <person name="Gianfranceschi L."/>
            <person name="Horner D.S."/>
            <person name="Saino N."/>
        </authorList>
    </citation>
    <scope>NUCLEOTIDE SEQUENCE [LARGE SCALE GENOMIC DNA]</scope>
    <source>
        <strain evidence="1">Chelidonia</strain>
        <tissue evidence="1">Blood</tissue>
    </source>
</reference>
<dbReference type="AlphaFoldDB" id="A0A3M0J399"/>
<keyword evidence="2" id="KW-1185">Reference proteome</keyword>
<evidence type="ECO:0000313" key="1">
    <source>
        <dbReference type="EMBL" id="RMB95901.1"/>
    </source>
</evidence>